<dbReference type="AlphaFoldDB" id="A0A369ZNX0"/>
<proteinExistence type="predicted"/>
<evidence type="ECO:0008006" key="4">
    <source>
        <dbReference type="Google" id="ProtNLM"/>
    </source>
</evidence>
<evidence type="ECO:0000256" key="1">
    <source>
        <dbReference type="SAM" id="SignalP"/>
    </source>
</evidence>
<keyword evidence="1" id="KW-0732">Signal</keyword>
<dbReference type="PROSITE" id="PS51257">
    <property type="entry name" value="PROKAR_LIPOPROTEIN"/>
    <property type="match status" value="1"/>
</dbReference>
<comment type="caution">
    <text evidence="2">The sequence shown here is derived from an EMBL/GenBank/DDBJ whole genome shotgun (WGS) entry which is preliminary data.</text>
</comment>
<reference evidence="2 3" key="1">
    <citation type="submission" date="2018-05" db="EMBL/GenBank/DDBJ databases">
        <title>Draft Genome Sequences for a Diverse set of 7 Haemophilus Species.</title>
        <authorList>
            <person name="Nichols M."/>
            <person name="Topaz N."/>
            <person name="Wang X."/>
            <person name="Wang X."/>
            <person name="Boxrud D."/>
        </authorList>
    </citation>
    <scope>NUCLEOTIDE SEQUENCE [LARGE SCALE GENOMIC DNA]</scope>
    <source>
        <strain evidence="2 3">C2014016342</strain>
    </source>
</reference>
<protein>
    <recommendedName>
        <fullName evidence="4">Lipoprotein</fullName>
    </recommendedName>
</protein>
<dbReference type="RefSeq" id="WP_111353893.1">
    <property type="nucleotide sequence ID" value="NZ_QEQF01000003.1"/>
</dbReference>
<dbReference type="EMBL" id="QEQF01000003">
    <property type="protein sequence ID" value="RDF10847.1"/>
    <property type="molecule type" value="Genomic_DNA"/>
</dbReference>
<keyword evidence="3" id="KW-1185">Reference proteome</keyword>
<sequence length="104" mass="11793">MRISKLIILASICTTLAGCANMQPMPTKPIDRWFKDGVSTDIAKSKYAKCTYDVGMNKVEVTEKDTLITSCMAADGYRYGVPKKELQEWEDKVESLRKQGYILY</sequence>
<name>A0A369ZNX0_9PAST</name>
<dbReference type="Proteomes" id="UP000253945">
    <property type="component" value="Unassembled WGS sequence"/>
</dbReference>
<feature type="chain" id="PRO_5017018041" description="Lipoprotein" evidence="1">
    <location>
        <begin position="21"/>
        <end position="104"/>
    </location>
</feature>
<evidence type="ECO:0000313" key="3">
    <source>
        <dbReference type="Proteomes" id="UP000253945"/>
    </source>
</evidence>
<evidence type="ECO:0000313" key="2">
    <source>
        <dbReference type="EMBL" id="RDF10847.1"/>
    </source>
</evidence>
<organism evidence="2 3">
    <name type="scientific">Haemophilus paraphrohaemolyticus</name>
    <dbReference type="NCBI Taxonomy" id="736"/>
    <lineage>
        <taxon>Bacteria</taxon>
        <taxon>Pseudomonadati</taxon>
        <taxon>Pseudomonadota</taxon>
        <taxon>Gammaproteobacteria</taxon>
        <taxon>Pasteurellales</taxon>
        <taxon>Pasteurellaceae</taxon>
        <taxon>Haemophilus</taxon>
    </lineage>
</organism>
<accession>A0A369ZNX0</accession>
<gene>
    <name evidence="2" type="ORF">DPV92_04695</name>
</gene>
<feature type="signal peptide" evidence="1">
    <location>
        <begin position="1"/>
        <end position="20"/>
    </location>
</feature>